<dbReference type="EMBL" id="FMVW01000005">
    <property type="protein sequence ID" value="SCZ39820.1"/>
    <property type="molecule type" value="Genomic_DNA"/>
</dbReference>
<evidence type="ECO:0000313" key="4">
    <source>
        <dbReference type="Proteomes" id="UP000199347"/>
    </source>
</evidence>
<keyword evidence="1" id="KW-1133">Transmembrane helix</keyword>
<proteinExistence type="predicted"/>
<keyword evidence="4" id="KW-1185">Reference proteome</keyword>
<dbReference type="GO" id="GO:0000270">
    <property type="term" value="P:peptidoglycan metabolic process"/>
    <property type="evidence" value="ECO:0007669"/>
    <property type="project" value="TreeGrafter"/>
</dbReference>
<evidence type="ECO:0000313" key="3">
    <source>
        <dbReference type="EMBL" id="SCZ39820.1"/>
    </source>
</evidence>
<dbReference type="AlphaFoldDB" id="A0A1G5NST6"/>
<dbReference type="PANTHER" id="PTHR30336:SF4">
    <property type="entry name" value="ENVELOPE BIOGENESIS FACTOR ELYC"/>
    <property type="match status" value="1"/>
</dbReference>
<dbReference type="OrthoDB" id="9812311at2"/>
<dbReference type="InterPro" id="IPR003848">
    <property type="entry name" value="DUF218"/>
</dbReference>
<dbReference type="GO" id="GO:0043164">
    <property type="term" value="P:Gram-negative-bacterium-type cell wall biogenesis"/>
    <property type="evidence" value="ECO:0007669"/>
    <property type="project" value="TreeGrafter"/>
</dbReference>
<dbReference type="InterPro" id="IPR051599">
    <property type="entry name" value="Cell_Envelope_Assoc"/>
</dbReference>
<accession>A0A1G5NST6</accession>
<evidence type="ECO:0000259" key="2">
    <source>
        <dbReference type="Pfam" id="PF02698"/>
    </source>
</evidence>
<dbReference type="CDD" id="cd06259">
    <property type="entry name" value="YdcF-like"/>
    <property type="match status" value="1"/>
</dbReference>
<name>A0A1G5NST6_AFIMA</name>
<evidence type="ECO:0000256" key="1">
    <source>
        <dbReference type="SAM" id="Phobius"/>
    </source>
</evidence>
<dbReference type="STRING" id="1120955.SAMN03080610_02547"/>
<dbReference type="RefSeq" id="WP_092813589.1">
    <property type="nucleotide sequence ID" value="NZ_FMVW01000005.1"/>
</dbReference>
<gene>
    <name evidence="3" type="ORF">SAMN03080610_02547</name>
</gene>
<dbReference type="Proteomes" id="UP000199347">
    <property type="component" value="Unassembled WGS sequence"/>
</dbReference>
<keyword evidence="1" id="KW-0472">Membrane</keyword>
<dbReference type="GO" id="GO:0005886">
    <property type="term" value="C:plasma membrane"/>
    <property type="evidence" value="ECO:0007669"/>
    <property type="project" value="TreeGrafter"/>
</dbReference>
<reference evidence="3 4" key="1">
    <citation type="submission" date="2016-10" db="EMBL/GenBank/DDBJ databases">
        <authorList>
            <person name="de Groot N.N."/>
        </authorList>
    </citation>
    <scope>NUCLEOTIDE SEQUENCE [LARGE SCALE GENOMIC DNA]</scope>
    <source>
        <strain evidence="3 4">DSM 2698</strain>
    </source>
</reference>
<protein>
    <submittedName>
        <fullName evidence="3">Uncharacterized SAM-binding protein YcdF, DUF218 family</fullName>
    </submittedName>
</protein>
<keyword evidence="1" id="KW-0812">Transmembrane</keyword>
<organism evidence="3 4">
    <name type="scientific">Afifella marina DSM 2698</name>
    <dbReference type="NCBI Taxonomy" id="1120955"/>
    <lineage>
        <taxon>Bacteria</taxon>
        <taxon>Pseudomonadati</taxon>
        <taxon>Pseudomonadota</taxon>
        <taxon>Alphaproteobacteria</taxon>
        <taxon>Hyphomicrobiales</taxon>
        <taxon>Afifellaceae</taxon>
        <taxon>Afifella</taxon>
    </lineage>
</organism>
<feature type="transmembrane region" description="Helical" evidence="1">
    <location>
        <begin position="25"/>
        <end position="47"/>
    </location>
</feature>
<dbReference type="PANTHER" id="PTHR30336">
    <property type="entry name" value="INNER MEMBRANE PROTEIN, PROBABLE PERMEASE"/>
    <property type="match status" value="1"/>
</dbReference>
<sequence>MSRETLAEKSEAKSPRPRRSIGRRLIRVVVFAVFLIGLFFVGGFLIFAQQVASARPPAAPQADAIVALTGGSARVEGGVELLRAGAGQRLLISGVYADNSKQSIANAVASESSDLFRCCVDLGKAARDTRGNAEETRDWVRHHGYRSLIVVTSAYHMPRSIAELRGEIPDVRLVPYPVRRPGLDLGDWAQRKEIFLILFREYLKYLVVKLR</sequence>
<dbReference type="Pfam" id="PF02698">
    <property type="entry name" value="DUF218"/>
    <property type="match status" value="1"/>
</dbReference>
<feature type="domain" description="DUF218" evidence="2">
    <location>
        <begin position="63"/>
        <end position="203"/>
    </location>
</feature>